<dbReference type="AlphaFoldDB" id="A0A226EUQ8"/>
<dbReference type="EMBL" id="LNIX01000002">
    <property type="protein sequence ID" value="OXA60897.1"/>
    <property type="molecule type" value="Genomic_DNA"/>
</dbReference>
<dbReference type="InterPro" id="IPR012337">
    <property type="entry name" value="RNaseH-like_sf"/>
</dbReference>
<sequence>MNPAYLPSRGCGAAEFIRSRWWEGPNWLCKSKSEWPNQNVKADENEVAIELRRKIVSTMPSLFVDRRGKPETVYSDNGTNFHGAVNLFSPPTAAWWGGFWERLVQSVKDLLKRMLGSAKLSETKLRVCLTSVERVVNSRPLTTVSEDSNDLVPLTPAMFLIGEASTDCPEAELISTSWFREVYAKKKSVKEELQSRFRKEYLSQLLQRAKTLKHVPIKVGDVVFIGSDDKKRQSWPLGLVVKVIPGEDGIVRTVRVKTEYGEKVRPVGRLYPTEISAVSEVTAEVKSIAKKVKMIQQQQDETDQCEPDKQVRTRFGRIVNRPKLFQP</sequence>
<accession>A0A226EUQ8</accession>
<gene>
    <name evidence="2" type="ORF">Fcan01_05458</name>
</gene>
<proteinExistence type="predicted"/>
<dbReference type="STRING" id="158441.A0A226EUQ8"/>
<dbReference type="Pfam" id="PF18701">
    <property type="entry name" value="DUF5641"/>
    <property type="match status" value="1"/>
</dbReference>
<protein>
    <recommendedName>
        <fullName evidence="1">DUF5641 domain-containing protein</fullName>
    </recommendedName>
</protein>
<evidence type="ECO:0000259" key="1">
    <source>
        <dbReference type="Pfam" id="PF18701"/>
    </source>
</evidence>
<feature type="domain" description="DUF5641" evidence="1">
    <location>
        <begin position="185"/>
        <end position="271"/>
    </location>
</feature>
<dbReference type="PANTHER" id="PTHR47331:SF2">
    <property type="match status" value="1"/>
</dbReference>
<comment type="caution">
    <text evidence="2">The sequence shown here is derived from an EMBL/GenBank/DDBJ whole genome shotgun (WGS) entry which is preliminary data.</text>
</comment>
<dbReference type="InterPro" id="IPR040676">
    <property type="entry name" value="DUF5641"/>
</dbReference>
<dbReference type="Gene3D" id="3.30.420.10">
    <property type="entry name" value="Ribonuclease H-like superfamily/Ribonuclease H"/>
    <property type="match status" value="1"/>
</dbReference>
<dbReference type="Proteomes" id="UP000198287">
    <property type="component" value="Unassembled WGS sequence"/>
</dbReference>
<dbReference type="InterPro" id="IPR036397">
    <property type="entry name" value="RNaseH_sf"/>
</dbReference>
<dbReference type="PANTHER" id="PTHR47331">
    <property type="entry name" value="PHD-TYPE DOMAIN-CONTAINING PROTEIN"/>
    <property type="match status" value="1"/>
</dbReference>
<name>A0A226EUQ8_FOLCA</name>
<organism evidence="2 3">
    <name type="scientific">Folsomia candida</name>
    <name type="common">Springtail</name>
    <dbReference type="NCBI Taxonomy" id="158441"/>
    <lineage>
        <taxon>Eukaryota</taxon>
        <taxon>Metazoa</taxon>
        <taxon>Ecdysozoa</taxon>
        <taxon>Arthropoda</taxon>
        <taxon>Hexapoda</taxon>
        <taxon>Collembola</taxon>
        <taxon>Entomobryomorpha</taxon>
        <taxon>Isotomoidea</taxon>
        <taxon>Isotomidae</taxon>
        <taxon>Proisotominae</taxon>
        <taxon>Folsomia</taxon>
    </lineage>
</organism>
<evidence type="ECO:0000313" key="3">
    <source>
        <dbReference type="Proteomes" id="UP000198287"/>
    </source>
</evidence>
<keyword evidence="3" id="KW-1185">Reference proteome</keyword>
<evidence type="ECO:0000313" key="2">
    <source>
        <dbReference type="EMBL" id="OXA60897.1"/>
    </source>
</evidence>
<dbReference type="OMA" id="WCKLQED"/>
<dbReference type="SUPFAM" id="SSF53098">
    <property type="entry name" value="Ribonuclease H-like"/>
    <property type="match status" value="1"/>
</dbReference>
<dbReference type="OrthoDB" id="416987at2759"/>
<reference evidence="2 3" key="1">
    <citation type="submission" date="2015-12" db="EMBL/GenBank/DDBJ databases">
        <title>The genome of Folsomia candida.</title>
        <authorList>
            <person name="Faddeeva A."/>
            <person name="Derks M.F."/>
            <person name="Anvar Y."/>
            <person name="Smit S."/>
            <person name="Van Straalen N."/>
            <person name="Roelofs D."/>
        </authorList>
    </citation>
    <scope>NUCLEOTIDE SEQUENCE [LARGE SCALE GENOMIC DNA]</scope>
    <source>
        <strain evidence="2 3">VU population</strain>
        <tissue evidence="2">Whole body</tissue>
    </source>
</reference>
<dbReference type="GO" id="GO:0003676">
    <property type="term" value="F:nucleic acid binding"/>
    <property type="evidence" value="ECO:0007669"/>
    <property type="project" value="InterPro"/>
</dbReference>